<evidence type="ECO:0000313" key="2">
    <source>
        <dbReference type="Proteomes" id="UP001148629"/>
    </source>
</evidence>
<dbReference type="EMBL" id="JANRMS010001797">
    <property type="protein sequence ID" value="KAJ3526090.1"/>
    <property type="molecule type" value="Genomic_DNA"/>
</dbReference>
<organism evidence="1 2">
    <name type="scientific">Fusarium decemcellulare</name>
    <dbReference type="NCBI Taxonomy" id="57161"/>
    <lineage>
        <taxon>Eukaryota</taxon>
        <taxon>Fungi</taxon>
        <taxon>Dikarya</taxon>
        <taxon>Ascomycota</taxon>
        <taxon>Pezizomycotina</taxon>
        <taxon>Sordariomycetes</taxon>
        <taxon>Hypocreomycetidae</taxon>
        <taxon>Hypocreales</taxon>
        <taxon>Nectriaceae</taxon>
        <taxon>Fusarium</taxon>
        <taxon>Fusarium decemcellulare species complex</taxon>
    </lineage>
</organism>
<accession>A0ACC1RTG5</accession>
<keyword evidence="2" id="KW-1185">Reference proteome</keyword>
<proteinExistence type="predicted"/>
<sequence>MPLNSSTSSLISTRIQALPAPMHRPLSYLHRAGSAASFPLRGIWFYLRNREFLAAFRRQDLAIICHIFSAIFHGWGAWVNTVVLVLGEGLVIIQGLFEGFFVDECRVDVFDAALIKLSHKELIAPHRILFVDAPNAVRMLGKPTSPAIYTPWSIIQIVELIVFLPLNLVPIVGTPAFIIITGTRLGKLAHYRWFQLKGYSKVQQKKALRDRAWEYVWFGTVAMILELIPIFSLFFLLTTTAGAAIWVARIEDESRGPAVDDSSIRREESDSSAPPPYTDDLLPPPANYTFWRQFMEQETITACRLTAPAPRSFPLLPCLPRLHFLSRPIRSQRVIPNSSARSDGRSSPSSTGQAYNLLLPSPTCDLFLLSFILSSLHPLFSSTSILLAFENSHLLGPLVFPHPSSRPPLVCIPPIPLGLPPVNTPTPHLLFTAPTVFEHSTRSSSPTMRIFASLGAIAVTGLLSHSGAQTVNYGDPNGSPSSSPGGGSGSIFPGNPNNGASDNMPFPNVPGAAPGSFPSGVGPNTDGNAPGGLPPSGPGGAPGGSSPGNVPGAGSVVIPSSVPTNALPNVPGAPGAPGSLGSSIVGGPILPTCPFLSTKTIIVTVHPTGPQGASGFPVPNHSAPGHTGAPAPFPTNSARISSPNANPAVSPFTTLTVDLWGSSGPGSGSGIQPSSGSDAGANDGASPGSDSGSGNDAGSSNDSNNANPNDGAGSDNGIGSNDGTDSGVGSGNGADSGVGSDDKGDSGVGDSSENGTDSGVGINSDNDLNSPFLPVSGSAPEYSDVASGGSSGDVPGGSGPNTQAPAPGPFQTSPPSGTGNVPGGQPQNPSAGPGQEASDSLPVTTQVGPQGQGENSPWPSTTSVGGNNGQSPSGWITITGQDGLPTVISVGDGPAPGPAQTGRAPHCHQRW</sequence>
<name>A0ACC1RTG5_9HYPO</name>
<dbReference type="Proteomes" id="UP001148629">
    <property type="component" value="Unassembled WGS sequence"/>
</dbReference>
<reference evidence="1" key="1">
    <citation type="submission" date="2022-08" db="EMBL/GenBank/DDBJ databases">
        <title>Genome Sequence of Fusarium decemcellulare.</title>
        <authorList>
            <person name="Buettner E."/>
        </authorList>
    </citation>
    <scope>NUCLEOTIDE SEQUENCE</scope>
    <source>
        <strain evidence="1">Babe19</strain>
    </source>
</reference>
<gene>
    <name evidence="1" type="ORF">NM208_g11356</name>
</gene>
<comment type="caution">
    <text evidence="1">The sequence shown here is derived from an EMBL/GenBank/DDBJ whole genome shotgun (WGS) entry which is preliminary data.</text>
</comment>
<protein>
    <submittedName>
        <fullName evidence="1">Uncharacterized protein</fullName>
    </submittedName>
</protein>
<evidence type="ECO:0000313" key="1">
    <source>
        <dbReference type="EMBL" id="KAJ3526090.1"/>
    </source>
</evidence>